<gene>
    <name evidence="3" type="ORF">AX774_g1646</name>
</gene>
<dbReference type="AlphaFoldDB" id="A0A1R1PV56"/>
<keyword evidence="4" id="KW-1185">Reference proteome</keyword>
<dbReference type="EMBL" id="LSSK01000144">
    <property type="protein sequence ID" value="OMH84813.1"/>
    <property type="molecule type" value="Genomic_DNA"/>
</dbReference>
<reference evidence="4" key="1">
    <citation type="submission" date="2017-01" db="EMBL/GenBank/DDBJ databases">
        <authorList>
            <person name="Wang Y."/>
            <person name="White M."/>
            <person name="Kvist S."/>
            <person name="Moncalvo J.-M."/>
        </authorList>
    </citation>
    <scope>NUCLEOTIDE SEQUENCE [LARGE SCALE GENOMIC DNA]</scope>
    <source>
        <strain evidence="4">COL-18-3</strain>
    </source>
</reference>
<proteinExistence type="predicted"/>
<evidence type="ECO:0000256" key="2">
    <source>
        <dbReference type="SAM" id="Phobius"/>
    </source>
</evidence>
<feature type="transmembrane region" description="Helical" evidence="2">
    <location>
        <begin position="319"/>
        <end position="338"/>
    </location>
</feature>
<organism evidence="3 4">
    <name type="scientific">Zancudomyces culisetae</name>
    <name type="common">Gut fungus</name>
    <name type="synonym">Smittium culisetae</name>
    <dbReference type="NCBI Taxonomy" id="1213189"/>
    <lineage>
        <taxon>Eukaryota</taxon>
        <taxon>Fungi</taxon>
        <taxon>Fungi incertae sedis</taxon>
        <taxon>Zoopagomycota</taxon>
        <taxon>Kickxellomycotina</taxon>
        <taxon>Harpellomycetes</taxon>
        <taxon>Harpellales</taxon>
        <taxon>Legeriomycetaceae</taxon>
        <taxon>Zancudomyces</taxon>
    </lineage>
</organism>
<protein>
    <submittedName>
        <fullName evidence="3">Uncharacterized protein</fullName>
    </submittedName>
</protein>
<keyword evidence="2" id="KW-0812">Transmembrane</keyword>
<keyword evidence="2" id="KW-0472">Membrane</keyword>
<comment type="caution">
    <text evidence="3">The sequence shown here is derived from an EMBL/GenBank/DDBJ whole genome shotgun (WGS) entry which is preliminary data.</text>
</comment>
<accession>A0A1R1PV56</accession>
<evidence type="ECO:0000313" key="3">
    <source>
        <dbReference type="EMBL" id="OMH84813.1"/>
    </source>
</evidence>
<feature type="region of interest" description="Disordered" evidence="1">
    <location>
        <begin position="253"/>
        <end position="277"/>
    </location>
</feature>
<keyword evidence="2" id="KW-1133">Transmembrane helix</keyword>
<sequence length="349" mass="37399">MLIIIPPSSCGVANAYSCHSSPASSIKHFCVHISASPVTLLTRIIVSATLSAARSTRIVGVVGPGKSIRKYPGSLSRSNHGFLFVPELHTTFSGSANCGNRLLFPPVSVASFNVLLKLPPAYISRLSGLTPNANTRPSRPLHGLSIHPRDVTLYPISPPVDLLIVEICASLLPTGAVKFPPTHTILYSLSQYIAFTAPFSPPAIKSTTFGSRPPISAIPTTFDAFLCPTLSKAPPVCSPITAIESFENSTAFANGSPDDSPTPPFSGPTPAPDTPIKFPTTTTGVSPLIVIFATFCCPHTDRPPSARSPATRNTLFRSIYLLLSFRPFITHILFMYLFKYLYLKNLSCS</sequence>
<name>A0A1R1PV56_ZANCU</name>
<evidence type="ECO:0000256" key="1">
    <source>
        <dbReference type="SAM" id="MobiDB-lite"/>
    </source>
</evidence>
<evidence type="ECO:0000313" key="4">
    <source>
        <dbReference type="Proteomes" id="UP000188320"/>
    </source>
</evidence>
<feature type="compositionally biased region" description="Pro residues" evidence="1">
    <location>
        <begin position="260"/>
        <end position="273"/>
    </location>
</feature>
<dbReference type="Proteomes" id="UP000188320">
    <property type="component" value="Unassembled WGS sequence"/>
</dbReference>